<proteinExistence type="predicted"/>
<dbReference type="SUPFAM" id="SSF53448">
    <property type="entry name" value="Nucleotide-diphospho-sugar transferases"/>
    <property type="match status" value="1"/>
</dbReference>
<dbReference type="AlphaFoldDB" id="A0A4R5MMI9"/>
<evidence type="ECO:0000313" key="2">
    <source>
        <dbReference type="EMBL" id="TDG36736.1"/>
    </source>
</evidence>
<dbReference type="RefSeq" id="WP_133261684.1">
    <property type="nucleotide sequence ID" value="NZ_SJCY01000003.1"/>
</dbReference>
<dbReference type="InterPro" id="IPR029044">
    <property type="entry name" value="Nucleotide-diphossugar_trans"/>
</dbReference>
<dbReference type="Pfam" id="PF00483">
    <property type="entry name" value="NTP_transferase"/>
    <property type="match status" value="1"/>
</dbReference>
<keyword evidence="3" id="KW-1185">Reference proteome</keyword>
<accession>A0A4R5MMI9</accession>
<keyword evidence="2" id="KW-0808">Transferase</keyword>
<dbReference type="Gene3D" id="3.90.550.10">
    <property type="entry name" value="Spore Coat Polysaccharide Biosynthesis Protein SpsA, Chain A"/>
    <property type="match status" value="1"/>
</dbReference>
<gene>
    <name evidence="2" type="ORF">EZJ43_05475</name>
</gene>
<dbReference type="GO" id="GO:0016740">
    <property type="term" value="F:transferase activity"/>
    <property type="evidence" value="ECO:0007669"/>
    <property type="project" value="UniProtKB-KW"/>
</dbReference>
<dbReference type="InterPro" id="IPR005835">
    <property type="entry name" value="NTP_transferase_dom"/>
</dbReference>
<comment type="caution">
    <text evidence="2">The sequence shown here is derived from an EMBL/GenBank/DDBJ whole genome shotgun (WGS) entry which is preliminary data.</text>
</comment>
<organism evidence="2 3">
    <name type="scientific">Pedobacter changchengzhani</name>
    <dbReference type="NCBI Taxonomy" id="2529274"/>
    <lineage>
        <taxon>Bacteria</taxon>
        <taxon>Pseudomonadati</taxon>
        <taxon>Bacteroidota</taxon>
        <taxon>Sphingobacteriia</taxon>
        <taxon>Sphingobacteriales</taxon>
        <taxon>Sphingobacteriaceae</taxon>
        <taxon>Pedobacter</taxon>
    </lineage>
</organism>
<dbReference type="Proteomes" id="UP000295668">
    <property type="component" value="Unassembled WGS sequence"/>
</dbReference>
<dbReference type="OrthoDB" id="9779926at2"/>
<feature type="domain" description="Nucleotidyl transferase" evidence="1">
    <location>
        <begin position="29"/>
        <end position="223"/>
    </location>
</feature>
<evidence type="ECO:0000313" key="3">
    <source>
        <dbReference type="Proteomes" id="UP000295668"/>
    </source>
</evidence>
<reference evidence="2 3" key="1">
    <citation type="submission" date="2019-02" db="EMBL/GenBank/DDBJ databases">
        <title>Pedobacter sp. nov., a novel speices isolated from soil of pinguins habitat in Antarcitica.</title>
        <authorList>
            <person name="He R.-H."/>
        </authorList>
    </citation>
    <scope>NUCLEOTIDE SEQUENCE [LARGE SCALE GENOMIC DNA]</scope>
    <source>
        <strain evidence="2 3">E01020</strain>
    </source>
</reference>
<dbReference type="EMBL" id="SJCY01000003">
    <property type="protein sequence ID" value="TDG36736.1"/>
    <property type="molecule type" value="Genomic_DNA"/>
</dbReference>
<name>A0A4R5MMI9_9SPHI</name>
<evidence type="ECO:0000259" key="1">
    <source>
        <dbReference type="Pfam" id="PF00483"/>
    </source>
</evidence>
<sequence length="299" mass="33948">MKPTLLILAAGMASRYGSMKQIDGFGPNGETIIDYSIYDAIKAGFGKVVFIIKEEFVENFKAIFEPKLAGKIETDYVFQNFDLKQFGIEEEIYREKPWGTAHAILSGRNAIKEPFCVINADDYYGFDAFKKMVDFLENEATDSQYSIIGYELGKTLSEFGAVSRGVCKVDENGNLEEIVERTKIYPKGDAIVYEEDDKEYPLAFETPVSMNFWGFTPAVFKITENLFKAFAMANKDKPKAEFFIPLIGENLVKSKTADFKVIPTSNKWFGVTYKEDKPYVQDCINQLVKDGTYPESLWN</sequence>
<protein>
    <submittedName>
        <fullName evidence="2">Nucleotidyltransferase</fullName>
    </submittedName>
</protein>